<protein>
    <submittedName>
        <fullName evidence="1">UvrD-like Helicase, ATP-binding domain, P-loop containing nucleoside triphosphate hydrolase</fullName>
    </submittedName>
</protein>
<keyword evidence="1" id="KW-0378">Hydrolase</keyword>
<dbReference type="AlphaFoldDB" id="A0A2U1MD80"/>
<keyword evidence="1" id="KW-0547">Nucleotide-binding</keyword>
<dbReference type="STRING" id="35608.A0A2U1MD80"/>
<dbReference type="GO" id="GO:0004386">
    <property type="term" value="F:helicase activity"/>
    <property type="evidence" value="ECO:0007669"/>
    <property type="project" value="UniProtKB-KW"/>
</dbReference>
<comment type="caution">
    <text evidence="1">The sequence shown here is derived from an EMBL/GenBank/DDBJ whole genome shotgun (WGS) entry which is preliminary data.</text>
</comment>
<keyword evidence="1" id="KW-0067">ATP-binding</keyword>
<keyword evidence="2" id="KW-1185">Reference proteome</keyword>
<dbReference type="PANTHER" id="PTHR21529:SF4">
    <property type="entry name" value="TPR AND ANKYRIN REPEAT-CONTAINING PROTEIN 1"/>
    <property type="match status" value="1"/>
</dbReference>
<dbReference type="Proteomes" id="UP000245207">
    <property type="component" value="Unassembled WGS sequence"/>
</dbReference>
<dbReference type="OrthoDB" id="3156807at2759"/>
<dbReference type="GO" id="GO:0016787">
    <property type="term" value="F:hydrolase activity"/>
    <property type="evidence" value="ECO:0007669"/>
    <property type="project" value="UniProtKB-KW"/>
</dbReference>
<reference evidence="1 2" key="1">
    <citation type="journal article" date="2018" name="Mol. Plant">
        <title>The genome of Artemisia annua provides insight into the evolution of Asteraceae family and artemisinin biosynthesis.</title>
        <authorList>
            <person name="Shen Q."/>
            <person name="Zhang L."/>
            <person name="Liao Z."/>
            <person name="Wang S."/>
            <person name="Yan T."/>
            <person name="Shi P."/>
            <person name="Liu M."/>
            <person name="Fu X."/>
            <person name="Pan Q."/>
            <person name="Wang Y."/>
            <person name="Lv Z."/>
            <person name="Lu X."/>
            <person name="Zhang F."/>
            <person name="Jiang W."/>
            <person name="Ma Y."/>
            <person name="Chen M."/>
            <person name="Hao X."/>
            <person name="Li L."/>
            <person name="Tang Y."/>
            <person name="Lv G."/>
            <person name="Zhou Y."/>
            <person name="Sun X."/>
            <person name="Brodelius P.E."/>
            <person name="Rose J.K.C."/>
            <person name="Tang K."/>
        </authorList>
    </citation>
    <scope>NUCLEOTIDE SEQUENCE [LARGE SCALE GENOMIC DNA]</scope>
    <source>
        <strain evidence="2">cv. Huhao1</strain>
        <tissue evidence="1">Leaf</tissue>
    </source>
</reference>
<sequence length="125" mass="13652">MATFCFERAGDTIWEKLAKASGLRASAYQMRGTNHEAFQGYVIEAVGIFESIGKLELAASCYCDLEDYKRAGKIYVSTCKKADAAAECFSLAGCYSEAVEAYAKEDTFSDCLSTCKQGKLFDKGL</sequence>
<keyword evidence="1" id="KW-0347">Helicase</keyword>
<evidence type="ECO:0000313" key="2">
    <source>
        <dbReference type="Proteomes" id="UP000245207"/>
    </source>
</evidence>
<gene>
    <name evidence="1" type="ORF">CTI12_AA393240</name>
</gene>
<accession>A0A2U1MD80</accession>
<name>A0A2U1MD80_ARTAN</name>
<dbReference type="EMBL" id="PKPP01005687">
    <property type="protein sequence ID" value="PWA59214.1"/>
    <property type="molecule type" value="Genomic_DNA"/>
</dbReference>
<dbReference type="PANTHER" id="PTHR21529">
    <property type="entry name" value="MAMMARY TURMOR VIRUS RECEPTOR HOMOLOG 1, 2 MTVR1, 2"/>
    <property type="match status" value="1"/>
</dbReference>
<proteinExistence type="predicted"/>
<evidence type="ECO:0000313" key="1">
    <source>
        <dbReference type="EMBL" id="PWA59214.1"/>
    </source>
</evidence>
<dbReference type="GO" id="GO:0005524">
    <property type="term" value="F:ATP binding"/>
    <property type="evidence" value="ECO:0007669"/>
    <property type="project" value="UniProtKB-KW"/>
</dbReference>
<dbReference type="InterPro" id="IPR039904">
    <property type="entry name" value="TRANK1"/>
</dbReference>
<organism evidence="1 2">
    <name type="scientific">Artemisia annua</name>
    <name type="common">Sweet wormwood</name>
    <dbReference type="NCBI Taxonomy" id="35608"/>
    <lineage>
        <taxon>Eukaryota</taxon>
        <taxon>Viridiplantae</taxon>
        <taxon>Streptophyta</taxon>
        <taxon>Embryophyta</taxon>
        <taxon>Tracheophyta</taxon>
        <taxon>Spermatophyta</taxon>
        <taxon>Magnoliopsida</taxon>
        <taxon>eudicotyledons</taxon>
        <taxon>Gunneridae</taxon>
        <taxon>Pentapetalae</taxon>
        <taxon>asterids</taxon>
        <taxon>campanulids</taxon>
        <taxon>Asterales</taxon>
        <taxon>Asteraceae</taxon>
        <taxon>Asteroideae</taxon>
        <taxon>Anthemideae</taxon>
        <taxon>Artemisiinae</taxon>
        <taxon>Artemisia</taxon>
    </lineage>
</organism>